<dbReference type="EMBL" id="JAHKSW010000023">
    <property type="protein sequence ID" value="KAG7317582.1"/>
    <property type="molecule type" value="Genomic_DNA"/>
</dbReference>
<feature type="compositionally biased region" description="Basic and acidic residues" evidence="1">
    <location>
        <begin position="90"/>
        <end position="105"/>
    </location>
</feature>
<evidence type="ECO:0000313" key="3">
    <source>
        <dbReference type="Proteomes" id="UP000824219"/>
    </source>
</evidence>
<feature type="compositionally biased region" description="Basic and acidic residues" evidence="1">
    <location>
        <begin position="71"/>
        <end position="81"/>
    </location>
</feature>
<dbReference type="OrthoDB" id="6352295at2759"/>
<evidence type="ECO:0000313" key="2">
    <source>
        <dbReference type="EMBL" id="KAG7317582.1"/>
    </source>
</evidence>
<accession>A0A9D3NAX6</accession>
<evidence type="ECO:0000256" key="1">
    <source>
        <dbReference type="SAM" id="MobiDB-lite"/>
    </source>
</evidence>
<dbReference type="PANTHER" id="PTHR34769">
    <property type="entry name" value="RCG42593, ISOFORM CRA_A"/>
    <property type="match status" value="1"/>
</dbReference>
<dbReference type="PANTHER" id="PTHR34769:SF1">
    <property type="entry name" value="RNA POLYMERASE I AND III SUBUNIT D"/>
    <property type="match status" value="1"/>
</dbReference>
<feature type="region of interest" description="Disordered" evidence="1">
    <location>
        <begin position="56"/>
        <end position="158"/>
    </location>
</feature>
<sequence length="158" mass="18061">MAGNNDDELERRAVEELLKEANRGRARAETMGPAGWMKCPLGSTNKRFLLNTLRPCAAEHRSGSRSAMTRGAEDSREDGRDRRSRHQHHHNEDREHSKHTRECPRSHSQSSRPHDSSMSQLSSTGHVPRHSSQSNRTRSRSPIRERPATKRSPNRTQK</sequence>
<feature type="region of interest" description="Disordered" evidence="1">
    <location>
        <begin position="22"/>
        <end position="41"/>
    </location>
</feature>
<comment type="caution">
    <text evidence="2">The sequence shown here is derived from an EMBL/GenBank/DDBJ whole genome shotgun (WGS) entry which is preliminary data.</text>
</comment>
<feature type="compositionally biased region" description="Polar residues" evidence="1">
    <location>
        <begin position="121"/>
        <end position="136"/>
    </location>
</feature>
<dbReference type="AlphaFoldDB" id="A0A9D3NAX6"/>
<name>A0A9D3NAX6_9TELE</name>
<dbReference type="Proteomes" id="UP000824219">
    <property type="component" value="Linkage Group LG23"/>
</dbReference>
<keyword evidence="3" id="KW-1185">Reference proteome</keyword>
<reference evidence="2 3" key="1">
    <citation type="submission" date="2021-06" db="EMBL/GenBank/DDBJ databases">
        <title>Chromosome-level genome assembly of the red-tail catfish (Hemibagrus wyckioides).</title>
        <authorList>
            <person name="Shao F."/>
        </authorList>
    </citation>
    <scope>NUCLEOTIDE SEQUENCE [LARGE SCALE GENOMIC DNA]</scope>
    <source>
        <strain evidence="2">EC202008001</strain>
        <tissue evidence="2">Blood</tissue>
    </source>
</reference>
<proteinExistence type="predicted"/>
<feature type="compositionally biased region" description="Low complexity" evidence="1">
    <location>
        <begin position="106"/>
        <end position="120"/>
    </location>
</feature>
<gene>
    <name evidence="2" type="ORF">KOW79_018617</name>
</gene>
<protein>
    <recommendedName>
        <fullName evidence="4">Protein POLR1D</fullName>
    </recommendedName>
</protein>
<dbReference type="InterPro" id="IPR038948">
    <property type="entry name" value="POLR1D-like"/>
</dbReference>
<organism evidence="2 3">
    <name type="scientific">Hemibagrus wyckioides</name>
    <dbReference type="NCBI Taxonomy" id="337641"/>
    <lineage>
        <taxon>Eukaryota</taxon>
        <taxon>Metazoa</taxon>
        <taxon>Chordata</taxon>
        <taxon>Craniata</taxon>
        <taxon>Vertebrata</taxon>
        <taxon>Euteleostomi</taxon>
        <taxon>Actinopterygii</taxon>
        <taxon>Neopterygii</taxon>
        <taxon>Teleostei</taxon>
        <taxon>Ostariophysi</taxon>
        <taxon>Siluriformes</taxon>
        <taxon>Bagridae</taxon>
        <taxon>Hemibagrus</taxon>
    </lineage>
</organism>
<evidence type="ECO:0008006" key="4">
    <source>
        <dbReference type="Google" id="ProtNLM"/>
    </source>
</evidence>